<evidence type="ECO:0000313" key="11">
    <source>
        <dbReference type="Proteomes" id="UP001224775"/>
    </source>
</evidence>
<feature type="transmembrane region" description="Helical" evidence="8">
    <location>
        <begin position="176"/>
        <end position="195"/>
    </location>
</feature>
<reference evidence="10" key="1">
    <citation type="submission" date="2023-06" db="EMBL/GenBank/DDBJ databases">
        <title>Survivors Of The Sea: Transcriptome response of Skeletonema marinoi to long-term dormancy.</title>
        <authorList>
            <person name="Pinder M.I.M."/>
            <person name="Kourtchenko O."/>
            <person name="Robertson E.K."/>
            <person name="Larsson T."/>
            <person name="Maumus F."/>
            <person name="Osuna-Cruz C.M."/>
            <person name="Vancaester E."/>
            <person name="Stenow R."/>
            <person name="Vandepoele K."/>
            <person name="Ploug H."/>
            <person name="Bruchert V."/>
            <person name="Godhe A."/>
            <person name="Topel M."/>
        </authorList>
    </citation>
    <scope>NUCLEOTIDE SEQUENCE</scope>
    <source>
        <strain evidence="10">R05AC</strain>
    </source>
</reference>
<organism evidence="10 11">
    <name type="scientific">Skeletonema marinoi</name>
    <dbReference type="NCBI Taxonomy" id="267567"/>
    <lineage>
        <taxon>Eukaryota</taxon>
        <taxon>Sar</taxon>
        <taxon>Stramenopiles</taxon>
        <taxon>Ochrophyta</taxon>
        <taxon>Bacillariophyta</taxon>
        <taxon>Coscinodiscophyceae</taxon>
        <taxon>Thalassiosirophycidae</taxon>
        <taxon>Thalassiosirales</taxon>
        <taxon>Skeletonemataceae</taxon>
        <taxon>Skeletonema</taxon>
        <taxon>Skeletonema marinoi-dohrnii complex</taxon>
    </lineage>
</organism>
<feature type="transmembrane region" description="Helical" evidence="8">
    <location>
        <begin position="286"/>
        <end position="307"/>
    </location>
</feature>
<evidence type="ECO:0000313" key="10">
    <source>
        <dbReference type="EMBL" id="KAK1740312.1"/>
    </source>
</evidence>
<feature type="transmembrane region" description="Helical" evidence="8">
    <location>
        <begin position="141"/>
        <end position="164"/>
    </location>
</feature>
<feature type="transmembrane region" description="Helical" evidence="8">
    <location>
        <begin position="314"/>
        <end position="335"/>
    </location>
</feature>
<dbReference type="Pfam" id="PF00083">
    <property type="entry name" value="Sugar_tr"/>
    <property type="match status" value="1"/>
</dbReference>
<comment type="subcellular location">
    <subcellularLocation>
        <location evidence="1">Cell membrane</location>
        <topology evidence="1">Multi-pass membrane protein</topology>
    </subcellularLocation>
</comment>
<dbReference type="InterPro" id="IPR036259">
    <property type="entry name" value="MFS_trans_sf"/>
</dbReference>
<comment type="caution">
    <text evidence="10">The sequence shown here is derived from an EMBL/GenBank/DDBJ whole genome shotgun (WGS) entry which is preliminary data.</text>
</comment>
<dbReference type="InterPro" id="IPR051084">
    <property type="entry name" value="H+-coupled_symporters"/>
</dbReference>
<keyword evidence="5" id="KW-0769">Symport</keyword>
<feature type="transmembrane region" description="Helical" evidence="8">
    <location>
        <begin position="76"/>
        <end position="94"/>
    </location>
</feature>
<evidence type="ECO:0000256" key="4">
    <source>
        <dbReference type="ARBA" id="ARBA00022692"/>
    </source>
</evidence>
<name>A0AAD8Y6B2_9STRA</name>
<evidence type="ECO:0000256" key="6">
    <source>
        <dbReference type="ARBA" id="ARBA00022989"/>
    </source>
</evidence>
<gene>
    <name evidence="10" type="ORF">QTG54_009262</name>
</gene>
<dbReference type="EMBL" id="JATAAI010000016">
    <property type="protein sequence ID" value="KAK1740312.1"/>
    <property type="molecule type" value="Genomic_DNA"/>
</dbReference>
<dbReference type="PANTHER" id="PTHR43528">
    <property type="entry name" value="ALPHA-KETOGLUTARATE PERMEASE"/>
    <property type="match status" value="1"/>
</dbReference>
<feature type="domain" description="Major facilitator superfamily (MFS) profile" evidence="9">
    <location>
        <begin position="4"/>
        <end position="433"/>
    </location>
</feature>
<feature type="transmembrane region" description="Helical" evidence="8">
    <location>
        <begin position="347"/>
        <end position="368"/>
    </location>
</feature>
<feature type="transmembrane region" description="Helical" evidence="8">
    <location>
        <begin position="44"/>
        <end position="64"/>
    </location>
</feature>
<proteinExistence type="predicted"/>
<dbReference type="InterPro" id="IPR005828">
    <property type="entry name" value="MFS_sugar_transport-like"/>
</dbReference>
<dbReference type="Gene3D" id="1.20.1250.20">
    <property type="entry name" value="MFS general substrate transporter like domains"/>
    <property type="match status" value="1"/>
</dbReference>
<feature type="transmembrane region" description="Helical" evidence="8">
    <location>
        <begin position="380"/>
        <end position="403"/>
    </location>
</feature>
<evidence type="ECO:0000256" key="8">
    <source>
        <dbReference type="SAM" id="Phobius"/>
    </source>
</evidence>
<dbReference type="PROSITE" id="PS50850">
    <property type="entry name" value="MFS"/>
    <property type="match status" value="1"/>
</dbReference>
<keyword evidence="6 8" id="KW-1133">Transmembrane helix</keyword>
<sequence>MEIDTIISAAGNVLEWYDFALYGFFSDTIAQVFFPPSSSEHNLIYSYLVFGGAFVMRPIGGLIAGHIGDKYGRKKALVFSLFCMSIPTVALGLLPTYAQVGGWSTALLIICRMMQGFSVGGQLPSTLVYTLERRPKEHWGYYGSFVNLAANFGVILGNLVGALIRQLVTPEQLLQWGWRVAFLSGIAILPVAFYLKLCGKEHHPNEGHYDDESELVSHDQEGEGIAGLSESQRKHPLREAVKRENWPALLSSILVPMLYGGGYYLSVVWMAIFMSELIEPPVPGSFWVNLGANVFGLTITSFFTGWLSDRVGRVKLMSFGAISTGIVAPIMVWLISESGGKVAEALVAQLCLTFFFSFYCGPFCAWLVERFPVNIRLTSVSLGFNIGICISSGFSPALATWLVTFSPPSPGFIFTAFAVLGLLGMFISTKVHTDGGIGEDDASEGKLTAVEDDLSTALL</sequence>
<dbReference type="GO" id="GO:0015293">
    <property type="term" value="F:symporter activity"/>
    <property type="evidence" value="ECO:0007669"/>
    <property type="project" value="UniProtKB-KW"/>
</dbReference>
<evidence type="ECO:0000256" key="1">
    <source>
        <dbReference type="ARBA" id="ARBA00004651"/>
    </source>
</evidence>
<dbReference type="Proteomes" id="UP001224775">
    <property type="component" value="Unassembled WGS sequence"/>
</dbReference>
<dbReference type="SUPFAM" id="SSF103473">
    <property type="entry name" value="MFS general substrate transporter"/>
    <property type="match status" value="1"/>
</dbReference>
<feature type="transmembrane region" description="Helical" evidence="8">
    <location>
        <begin position="100"/>
        <end position="120"/>
    </location>
</feature>
<evidence type="ECO:0000256" key="2">
    <source>
        <dbReference type="ARBA" id="ARBA00022448"/>
    </source>
</evidence>
<keyword evidence="3" id="KW-1003">Cell membrane</keyword>
<dbReference type="GO" id="GO:0005886">
    <property type="term" value="C:plasma membrane"/>
    <property type="evidence" value="ECO:0007669"/>
    <property type="project" value="UniProtKB-SubCell"/>
</dbReference>
<keyword evidence="7 8" id="KW-0472">Membrane</keyword>
<feature type="transmembrane region" description="Helical" evidence="8">
    <location>
        <begin position="409"/>
        <end position="427"/>
    </location>
</feature>
<dbReference type="AlphaFoldDB" id="A0AAD8Y6B2"/>
<evidence type="ECO:0000256" key="3">
    <source>
        <dbReference type="ARBA" id="ARBA00022475"/>
    </source>
</evidence>
<dbReference type="InterPro" id="IPR020846">
    <property type="entry name" value="MFS_dom"/>
</dbReference>
<keyword evidence="2" id="KW-0813">Transport</keyword>
<dbReference type="PANTHER" id="PTHR43528:SF1">
    <property type="entry name" value="ALPHA-KETOGLUTARATE PERMEASE"/>
    <property type="match status" value="1"/>
</dbReference>
<feature type="transmembrane region" description="Helical" evidence="8">
    <location>
        <begin position="248"/>
        <end position="274"/>
    </location>
</feature>
<evidence type="ECO:0000259" key="9">
    <source>
        <dbReference type="PROSITE" id="PS50850"/>
    </source>
</evidence>
<protein>
    <submittedName>
        <fullName evidence="10">Shikimate transporter-related protein</fullName>
    </submittedName>
</protein>
<evidence type="ECO:0000256" key="7">
    <source>
        <dbReference type="ARBA" id="ARBA00023136"/>
    </source>
</evidence>
<keyword evidence="4 8" id="KW-0812">Transmembrane</keyword>
<accession>A0AAD8Y6B2</accession>
<evidence type="ECO:0000256" key="5">
    <source>
        <dbReference type="ARBA" id="ARBA00022847"/>
    </source>
</evidence>
<keyword evidence="11" id="KW-1185">Reference proteome</keyword>